<evidence type="ECO:0000256" key="1">
    <source>
        <dbReference type="ARBA" id="ARBA00023015"/>
    </source>
</evidence>
<keyword evidence="7" id="KW-1185">Reference proteome</keyword>
<dbReference type="OrthoDB" id="2517743at2"/>
<dbReference type="AlphaFoldDB" id="A0A3P3U3W6"/>
<keyword evidence="4" id="KW-0472">Membrane</keyword>
<dbReference type="Proteomes" id="UP000267017">
    <property type="component" value="Unassembled WGS sequence"/>
</dbReference>
<evidence type="ECO:0000256" key="3">
    <source>
        <dbReference type="ARBA" id="ARBA00023163"/>
    </source>
</evidence>
<organism evidence="6 7">
    <name type="scientific">Paenibacillus oralis</name>
    <dbReference type="NCBI Taxonomy" id="2490856"/>
    <lineage>
        <taxon>Bacteria</taxon>
        <taxon>Bacillati</taxon>
        <taxon>Bacillota</taxon>
        <taxon>Bacilli</taxon>
        <taxon>Bacillales</taxon>
        <taxon>Paenibacillaceae</taxon>
        <taxon>Paenibacillus</taxon>
    </lineage>
</organism>
<accession>A0A3P3U3W6</accession>
<keyword evidence="3" id="KW-0804">Transcription</keyword>
<name>A0A3P3U3W6_9BACL</name>
<evidence type="ECO:0000259" key="5">
    <source>
        <dbReference type="PROSITE" id="PS01124"/>
    </source>
</evidence>
<dbReference type="GO" id="GO:0043565">
    <property type="term" value="F:sequence-specific DNA binding"/>
    <property type="evidence" value="ECO:0007669"/>
    <property type="project" value="InterPro"/>
</dbReference>
<evidence type="ECO:0000256" key="2">
    <source>
        <dbReference type="ARBA" id="ARBA00023125"/>
    </source>
</evidence>
<dbReference type="SMART" id="SM00342">
    <property type="entry name" value="HTH_ARAC"/>
    <property type="match status" value="1"/>
</dbReference>
<dbReference type="PRINTS" id="PR00032">
    <property type="entry name" value="HTHARAC"/>
</dbReference>
<keyword evidence="4" id="KW-1133">Transmembrane helix</keyword>
<dbReference type="InterPro" id="IPR009057">
    <property type="entry name" value="Homeodomain-like_sf"/>
</dbReference>
<dbReference type="PANTHER" id="PTHR43280:SF10">
    <property type="entry name" value="REGULATORY PROTEIN POCR"/>
    <property type="match status" value="1"/>
</dbReference>
<proteinExistence type="predicted"/>
<dbReference type="PROSITE" id="PS00041">
    <property type="entry name" value="HTH_ARAC_FAMILY_1"/>
    <property type="match status" value="1"/>
</dbReference>
<feature type="transmembrane region" description="Helical" evidence="4">
    <location>
        <begin position="284"/>
        <end position="307"/>
    </location>
</feature>
<dbReference type="PANTHER" id="PTHR43280">
    <property type="entry name" value="ARAC-FAMILY TRANSCRIPTIONAL REGULATOR"/>
    <property type="match status" value="1"/>
</dbReference>
<dbReference type="InterPro" id="IPR018062">
    <property type="entry name" value="HTH_AraC-typ_CS"/>
</dbReference>
<dbReference type="Gene3D" id="1.10.10.60">
    <property type="entry name" value="Homeodomain-like"/>
    <property type="match status" value="2"/>
</dbReference>
<dbReference type="InterPro" id="IPR020449">
    <property type="entry name" value="Tscrpt_reg_AraC-type_HTH"/>
</dbReference>
<reference evidence="6 7" key="1">
    <citation type="submission" date="2018-11" db="EMBL/GenBank/DDBJ databases">
        <title>Genome sequencing of Paenibacillus sp. KCOM 3021 (= ChDC PVNT-B20).</title>
        <authorList>
            <person name="Kook J.-K."/>
            <person name="Park S.-N."/>
            <person name="Lim Y.K."/>
        </authorList>
    </citation>
    <scope>NUCLEOTIDE SEQUENCE [LARGE SCALE GENOMIC DNA]</scope>
    <source>
        <strain evidence="6 7">KCOM 3021</strain>
    </source>
</reference>
<keyword evidence="4" id="KW-0812">Transmembrane</keyword>
<feature type="transmembrane region" description="Helical" evidence="4">
    <location>
        <begin position="20"/>
        <end position="42"/>
    </location>
</feature>
<gene>
    <name evidence="6" type="ORF">EHV15_20390</name>
</gene>
<dbReference type="EMBL" id="RRCN01000001">
    <property type="protein sequence ID" value="RRJ65011.1"/>
    <property type="molecule type" value="Genomic_DNA"/>
</dbReference>
<dbReference type="GO" id="GO:0003700">
    <property type="term" value="F:DNA-binding transcription factor activity"/>
    <property type="evidence" value="ECO:0007669"/>
    <property type="project" value="InterPro"/>
</dbReference>
<keyword evidence="1" id="KW-0805">Transcription regulation</keyword>
<evidence type="ECO:0000313" key="6">
    <source>
        <dbReference type="EMBL" id="RRJ65011.1"/>
    </source>
</evidence>
<comment type="caution">
    <text evidence="6">The sequence shown here is derived from an EMBL/GenBank/DDBJ whole genome shotgun (WGS) entry which is preliminary data.</text>
</comment>
<feature type="domain" description="HTH araC/xylS-type" evidence="5">
    <location>
        <begin position="661"/>
        <end position="759"/>
    </location>
</feature>
<dbReference type="SUPFAM" id="SSF46689">
    <property type="entry name" value="Homeodomain-like"/>
    <property type="match status" value="2"/>
</dbReference>
<dbReference type="Pfam" id="PF12833">
    <property type="entry name" value="HTH_18"/>
    <property type="match status" value="1"/>
</dbReference>
<dbReference type="InterPro" id="IPR018060">
    <property type="entry name" value="HTH_AraC"/>
</dbReference>
<dbReference type="PROSITE" id="PS01124">
    <property type="entry name" value="HTH_ARAC_FAMILY_2"/>
    <property type="match status" value="1"/>
</dbReference>
<keyword evidence="2" id="KW-0238">DNA-binding</keyword>
<protein>
    <submittedName>
        <fullName evidence="6">AraC family transcriptional regulator</fullName>
    </submittedName>
</protein>
<evidence type="ECO:0000313" key="7">
    <source>
        <dbReference type="Proteomes" id="UP000267017"/>
    </source>
</evidence>
<dbReference type="RefSeq" id="WP_128632811.1">
    <property type="nucleotide sequence ID" value="NZ_RRCN01000001.1"/>
</dbReference>
<evidence type="ECO:0000256" key="4">
    <source>
        <dbReference type="SAM" id="Phobius"/>
    </source>
</evidence>
<sequence length="774" mass="88572">MKSLREVLFNDKYRSLFYRLSAALGLLVVLAALGFVIFNSAYNHLQQKAKLEDLSTKSETLFKNYYNNLFQDMDKKSVDLSNNKKLMNILKGTEQGGNISLTDIINSGADFCCMVSIDIYTRDQAFRYNHGQIVNIPLMSDDEWAASRADIIKGTYWRIDDTAAGASSSPPAVHILRSIPNIAADPIGFIKININSQSLFQNPFQSSQREKMWLESPSHRLFSLSTGQLDQQAMASVLRFEPSSSDSIQLDGKNYFYDVLPARLSGWNFVYAVPEGSVTNGNGIYFGSALWLAFFLLFIMLIFYTFTLMRSVFGKIRTIQEVVGSSNVTGVKNGRSFSLNVLINSVAALKEHRENIEWMYRKNIPILKKALCYRLLHHDRGEWPDIQEQMGQLGFTFSTSLFSVILFRIDKYYDFLQTYNKADQSLLRFFAYKMAEEMGGQSFKVLMWNTESRDIVMIANALVPMEEEVFKAQLESAINSIVVQINSYLKITITAVIGHPVQDVRHIPDSWNRVGNFMESKRYGGGCHVLMCWDQDAETPFFADMLEISRGRKDALLQAVKSNDIRQIDEELERTKLFLESLDGYPMMFVQQLLIDFVMSAAYALMEMGSKLQVEKVFAEMHLAMQRIESIEEAVAWFKNKLSYWLETMEEERSDHTGLMSHVLEYVNANYDREISLGGIAAELQLSIAYLSRLFKKSTGKNFMDYLIDLRIERAKQMLTDSPETVQRIGEKVGYINTQSFIRIFKKNVGVTPGQYRESKTRETVKRLDTGKVY</sequence>